<dbReference type="STRING" id="2025994.A0A2T3ACL9"/>
<dbReference type="GO" id="GO:0006886">
    <property type="term" value="P:intracellular protein transport"/>
    <property type="evidence" value="ECO:0007669"/>
    <property type="project" value="TreeGrafter"/>
</dbReference>
<gene>
    <name evidence="9" type="ORF">BD289DRAFT_198585</name>
</gene>
<dbReference type="GO" id="GO:0012505">
    <property type="term" value="C:endomembrane system"/>
    <property type="evidence" value="ECO:0007669"/>
    <property type="project" value="TreeGrafter"/>
</dbReference>
<dbReference type="PANTHER" id="PTHR19957">
    <property type="entry name" value="SYNTAXIN"/>
    <property type="match status" value="1"/>
</dbReference>
<proteinExistence type="inferred from homology"/>
<feature type="region of interest" description="Disordered" evidence="6">
    <location>
        <begin position="1"/>
        <end position="63"/>
    </location>
</feature>
<evidence type="ECO:0000259" key="8">
    <source>
        <dbReference type="PROSITE" id="PS50192"/>
    </source>
</evidence>
<keyword evidence="5 7" id="KW-0472">Membrane</keyword>
<keyword evidence="3 7" id="KW-0812">Transmembrane</keyword>
<dbReference type="EMBL" id="KZ678412">
    <property type="protein sequence ID" value="PSR91983.1"/>
    <property type="molecule type" value="Genomic_DNA"/>
</dbReference>
<evidence type="ECO:0000256" key="6">
    <source>
        <dbReference type="SAM" id="MobiDB-lite"/>
    </source>
</evidence>
<evidence type="ECO:0000256" key="7">
    <source>
        <dbReference type="SAM" id="Phobius"/>
    </source>
</evidence>
<feature type="compositionally biased region" description="Polar residues" evidence="6">
    <location>
        <begin position="46"/>
        <end position="63"/>
    </location>
</feature>
<reference evidence="9 10" key="1">
    <citation type="journal article" date="2018" name="Mycol. Prog.">
        <title>Coniella lustricola, a new species from submerged detritus.</title>
        <authorList>
            <person name="Raudabaugh D.B."/>
            <person name="Iturriaga T."/>
            <person name="Carver A."/>
            <person name="Mondo S."/>
            <person name="Pangilinan J."/>
            <person name="Lipzen A."/>
            <person name="He G."/>
            <person name="Amirebrahimi M."/>
            <person name="Grigoriev I.V."/>
            <person name="Miller A.N."/>
        </authorList>
    </citation>
    <scope>NUCLEOTIDE SEQUENCE [LARGE SCALE GENOMIC DNA]</scope>
    <source>
        <strain evidence="9 10">B22-T-1</strain>
    </source>
</reference>
<dbReference type="GO" id="GO:0048278">
    <property type="term" value="P:vesicle docking"/>
    <property type="evidence" value="ECO:0007669"/>
    <property type="project" value="TreeGrafter"/>
</dbReference>
<dbReference type="AlphaFoldDB" id="A0A2T3ACL9"/>
<evidence type="ECO:0000313" key="9">
    <source>
        <dbReference type="EMBL" id="PSR91983.1"/>
    </source>
</evidence>
<dbReference type="GO" id="GO:0000149">
    <property type="term" value="F:SNARE binding"/>
    <property type="evidence" value="ECO:0007669"/>
    <property type="project" value="TreeGrafter"/>
</dbReference>
<evidence type="ECO:0000313" key="10">
    <source>
        <dbReference type="Proteomes" id="UP000241462"/>
    </source>
</evidence>
<feature type="compositionally biased region" description="Polar residues" evidence="6">
    <location>
        <begin position="1"/>
        <end position="24"/>
    </location>
</feature>
<evidence type="ECO:0000256" key="1">
    <source>
        <dbReference type="ARBA" id="ARBA00004211"/>
    </source>
</evidence>
<feature type="domain" description="T-SNARE coiled-coil homology" evidence="8">
    <location>
        <begin position="235"/>
        <end position="297"/>
    </location>
</feature>
<name>A0A2T3ACL9_9PEZI</name>
<evidence type="ECO:0000256" key="2">
    <source>
        <dbReference type="ARBA" id="ARBA00009063"/>
    </source>
</evidence>
<dbReference type="Gene3D" id="1.20.58.70">
    <property type="match status" value="1"/>
</dbReference>
<dbReference type="SMART" id="SM00503">
    <property type="entry name" value="SynN"/>
    <property type="match status" value="1"/>
</dbReference>
<keyword evidence="10" id="KW-1185">Reference proteome</keyword>
<dbReference type="SUPFAM" id="SSF47661">
    <property type="entry name" value="t-snare proteins"/>
    <property type="match status" value="1"/>
</dbReference>
<comment type="subcellular location">
    <subcellularLocation>
        <location evidence="1">Membrane</location>
        <topology evidence="1">Single-pass type IV membrane protein</topology>
    </subcellularLocation>
</comment>
<dbReference type="OrthoDB" id="10255013at2759"/>
<dbReference type="GO" id="GO:0005484">
    <property type="term" value="F:SNAP receptor activity"/>
    <property type="evidence" value="ECO:0007669"/>
    <property type="project" value="TreeGrafter"/>
</dbReference>
<dbReference type="Proteomes" id="UP000241462">
    <property type="component" value="Unassembled WGS sequence"/>
</dbReference>
<sequence>MSYSQYKTGNPYGNPQSAEGQTYDNPYGGPEQHELQNVPADHAAGATSNPYGPDPTQLSSTSAGANTNVLSQQDFLSRVSHVRNEIRSLTGDVQRIGQLHQLALGGADGSEAVAQRQLDSLVAATQLKNTSIRDQIRTLKNDVERTPINQSSAGLKKRQWEALNGDFQKELRGYIQEEQAYKERYREQIARQYRIVNPDASDDEVRQASERDWGDEGVFQTALRSNRSGQASAVLGNVRARHNELLAIEHSITELAQLIQDLDTMIIQQEPIVQATEEQTNHAITHMEEGNKQIDVANKHARNRRKLKWWCAGIVLLIILAIALGVGLGVGLAKSATSTTSRQ</sequence>
<protein>
    <submittedName>
        <fullName evidence="9">t-SNARE</fullName>
    </submittedName>
</protein>
<dbReference type="Pfam" id="PF00804">
    <property type="entry name" value="Syntaxin"/>
    <property type="match status" value="1"/>
</dbReference>
<dbReference type="GO" id="GO:0005886">
    <property type="term" value="C:plasma membrane"/>
    <property type="evidence" value="ECO:0007669"/>
    <property type="project" value="TreeGrafter"/>
</dbReference>
<dbReference type="InterPro" id="IPR045242">
    <property type="entry name" value="Syntaxin"/>
</dbReference>
<dbReference type="InterPro" id="IPR006011">
    <property type="entry name" value="Syntaxin_N"/>
</dbReference>
<dbReference type="GO" id="GO:0006906">
    <property type="term" value="P:vesicle fusion"/>
    <property type="evidence" value="ECO:0007669"/>
    <property type="project" value="TreeGrafter"/>
</dbReference>
<comment type="similarity">
    <text evidence="2">Belongs to the syntaxin family.</text>
</comment>
<dbReference type="Pfam" id="PF05739">
    <property type="entry name" value="SNARE"/>
    <property type="match status" value="1"/>
</dbReference>
<dbReference type="InterPro" id="IPR000727">
    <property type="entry name" value="T_SNARE_dom"/>
</dbReference>
<dbReference type="InterPro" id="IPR010989">
    <property type="entry name" value="SNARE"/>
</dbReference>
<dbReference type="CDD" id="cd15849">
    <property type="entry name" value="SNARE_Sso1"/>
    <property type="match status" value="1"/>
</dbReference>
<feature type="transmembrane region" description="Helical" evidence="7">
    <location>
        <begin position="309"/>
        <end position="333"/>
    </location>
</feature>
<evidence type="ECO:0000256" key="5">
    <source>
        <dbReference type="ARBA" id="ARBA00023136"/>
    </source>
</evidence>
<dbReference type="PANTHER" id="PTHR19957:SF307">
    <property type="entry name" value="PROTEIN SSO1-RELATED"/>
    <property type="match status" value="1"/>
</dbReference>
<dbReference type="PROSITE" id="PS50192">
    <property type="entry name" value="T_SNARE"/>
    <property type="match status" value="1"/>
</dbReference>
<dbReference type="InParanoid" id="A0A2T3ACL9"/>
<accession>A0A2T3ACL9</accession>
<keyword evidence="4 7" id="KW-1133">Transmembrane helix</keyword>
<evidence type="ECO:0000256" key="4">
    <source>
        <dbReference type="ARBA" id="ARBA00022989"/>
    </source>
</evidence>
<evidence type="ECO:0000256" key="3">
    <source>
        <dbReference type="ARBA" id="ARBA00022692"/>
    </source>
</evidence>
<dbReference type="GO" id="GO:0006887">
    <property type="term" value="P:exocytosis"/>
    <property type="evidence" value="ECO:0007669"/>
    <property type="project" value="TreeGrafter"/>
</dbReference>
<dbReference type="GO" id="GO:0031201">
    <property type="term" value="C:SNARE complex"/>
    <property type="evidence" value="ECO:0007669"/>
    <property type="project" value="TreeGrafter"/>
</dbReference>
<organism evidence="9 10">
    <name type="scientific">Coniella lustricola</name>
    <dbReference type="NCBI Taxonomy" id="2025994"/>
    <lineage>
        <taxon>Eukaryota</taxon>
        <taxon>Fungi</taxon>
        <taxon>Dikarya</taxon>
        <taxon>Ascomycota</taxon>
        <taxon>Pezizomycotina</taxon>
        <taxon>Sordariomycetes</taxon>
        <taxon>Sordariomycetidae</taxon>
        <taxon>Diaporthales</taxon>
        <taxon>Schizoparmaceae</taxon>
        <taxon>Coniella</taxon>
    </lineage>
</organism>